<evidence type="ECO:0000256" key="1">
    <source>
        <dbReference type="SAM" id="Coils"/>
    </source>
</evidence>
<gene>
    <name evidence="4" type="ORF">PPENT_87.1.T0970018</name>
</gene>
<accession>A0A8S1WPN9</accession>
<evidence type="ECO:0000313" key="4">
    <source>
        <dbReference type="EMBL" id="CAD8190601.1"/>
    </source>
</evidence>
<feature type="coiled-coil region" evidence="1">
    <location>
        <begin position="114"/>
        <end position="186"/>
    </location>
</feature>
<dbReference type="EMBL" id="CAJJDO010000097">
    <property type="protein sequence ID" value="CAD8190601.1"/>
    <property type="molecule type" value="Genomic_DNA"/>
</dbReference>
<dbReference type="Proteomes" id="UP000689195">
    <property type="component" value="Unassembled WGS sequence"/>
</dbReference>
<keyword evidence="3" id="KW-1133">Transmembrane helix</keyword>
<evidence type="ECO:0008006" key="6">
    <source>
        <dbReference type="Google" id="ProtNLM"/>
    </source>
</evidence>
<comment type="caution">
    <text evidence="4">The sequence shown here is derived from an EMBL/GenBank/DDBJ whole genome shotgun (WGS) entry which is preliminary data.</text>
</comment>
<organism evidence="4 5">
    <name type="scientific">Paramecium pentaurelia</name>
    <dbReference type="NCBI Taxonomy" id="43138"/>
    <lineage>
        <taxon>Eukaryota</taxon>
        <taxon>Sar</taxon>
        <taxon>Alveolata</taxon>
        <taxon>Ciliophora</taxon>
        <taxon>Intramacronucleata</taxon>
        <taxon>Oligohymenophorea</taxon>
        <taxon>Peniculida</taxon>
        <taxon>Parameciidae</taxon>
        <taxon>Paramecium</taxon>
    </lineage>
</organism>
<feature type="compositionally biased region" description="Polar residues" evidence="2">
    <location>
        <begin position="26"/>
        <end position="39"/>
    </location>
</feature>
<sequence length="327" mass="39125">MDPSSSQTYIKQHPQDNSKSNENKDGSQTQIKSQTNFRNGQEKNDIGQFKDSELQTIEFIADNIKYQLDPRYMLWSTELLKQDKPQDQNAYNYQQENQSIKKKSHKFMDLKKLYEHNKSTIEGLNKELNDLELARQKTLQRLYEVRQEKERMRKIFKVERTKTENLKGCKERLDKLKKELAQQLEYFTDANFQKRTLISKHYVVYDWIIGFCDQECPNETISIINSFPDSYQKGLVNLSTNQWIKDNIAHKGIWIYYMNNTMCEYKNGNCDQYFQVPQKYNIPKVNFFESRMIVIQIGCVILVIFYIMAFFDLKKRFWDTKKKVKSS</sequence>
<protein>
    <recommendedName>
        <fullName evidence="6">Transmembrane protein</fullName>
    </recommendedName>
</protein>
<feature type="region of interest" description="Disordered" evidence="2">
    <location>
        <begin position="1"/>
        <end position="45"/>
    </location>
</feature>
<feature type="compositionally biased region" description="Polar residues" evidence="2">
    <location>
        <begin position="1"/>
        <end position="12"/>
    </location>
</feature>
<keyword evidence="3" id="KW-0812">Transmembrane</keyword>
<reference evidence="4" key="1">
    <citation type="submission" date="2021-01" db="EMBL/GenBank/DDBJ databases">
        <authorList>
            <consortium name="Genoscope - CEA"/>
            <person name="William W."/>
        </authorList>
    </citation>
    <scope>NUCLEOTIDE SEQUENCE</scope>
</reference>
<keyword evidence="3" id="KW-0472">Membrane</keyword>
<keyword evidence="1" id="KW-0175">Coiled coil</keyword>
<name>A0A8S1WPN9_9CILI</name>
<feature type="compositionally biased region" description="Basic and acidic residues" evidence="2">
    <location>
        <begin position="13"/>
        <end position="25"/>
    </location>
</feature>
<evidence type="ECO:0000256" key="2">
    <source>
        <dbReference type="SAM" id="MobiDB-lite"/>
    </source>
</evidence>
<dbReference type="OrthoDB" id="297450at2759"/>
<feature type="transmembrane region" description="Helical" evidence="3">
    <location>
        <begin position="293"/>
        <end position="313"/>
    </location>
</feature>
<keyword evidence="5" id="KW-1185">Reference proteome</keyword>
<evidence type="ECO:0000313" key="5">
    <source>
        <dbReference type="Proteomes" id="UP000689195"/>
    </source>
</evidence>
<proteinExistence type="predicted"/>
<dbReference type="AlphaFoldDB" id="A0A8S1WPN9"/>
<evidence type="ECO:0000256" key="3">
    <source>
        <dbReference type="SAM" id="Phobius"/>
    </source>
</evidence>